<dbReference type="EMBL" id="CP046172">
    <property type="protein sequence ID" value="QIS09830.1"/>
    <property type="molecule type" value="Genomic_DNA"/>
</dbReference>
<sequence>MDTFKADLEILGKLGSTLRELARDADAVKPKRDHDASKHSPLLSATAADLIERELFLETLMPTITERLTETGDVMASVARQYKDSDGSNADMILDLYRKSTGDWTA</sequence>
<gene>
    <name evidence="1" type="ORF">F5544_09650</name>
</gene>
<proteinExistence type="predicted"/>
<protein>
    <submittedName>
        <fullName evidence="1">Uncharacterized protein</fullName>
    </submittedName>
</protein>
<evidence type="ECO:0000313" key="2">
    <source>
        <dbReference type="Proteomes" id="UP000503540"/>
    </source>
</evidence>
<accession>A0A6G9Y9N0</accession>
<name>A0A6G9Y9N0_9NOCA</name>
<reference evidence="1 2" key="1">
    <citation type="journal article" date="2019" name="ACS Chem. Biol.">
        <title>Identification and Mobilization of a Cryptic Antibiotic Biosynthesis Gene Locus from a Human-Pathogenic Nocardia Isolate.</title>
        <authorList>
            <person name="Herisse M."/>
            <person name="Ishida K."/>
            <person name="Porter J.L."/>
            <person name="Howden B."/>
            <person name="Hertweck C."/>
            <person name="Stinear T.P."/>
            <person name="Pidot S.J."/>
        </authorList>
    </citation>
    <scope>NUCLEOTIDE SEQUENCE [LARGE SCALE GENOMIC DNA]</scope>
    <source>
        <strain evidence="1 2">AUSMDU00012717</strain>
    </source>
</reference>
<keyword evidence="2" id="KW-1185">Reference proteome</keyword>
<dbReference type="AlphaFoldDB" id="A0A6G9Y9N0"/>
<organism evidence="1 2">
    <name type="scientific">Nocardia arthritidis</name>
    <dbReference type="NCBI Taxonomy" id="228602"/>
    <lineage>
        <taxon>Bacteria</taxon>
        <taxon>Bacillati</taxon>
        <taxon>Actinomycetota</taxon>
        <taxon>Actinomycetes</taxon>
        <taxon>Mycobacteriales</taxon>
        <taxon>Nocardiaceae</taxon>
        <taxon>Nocardia</taxon>
    </lineage>
</organism>
<dbReference type="Proteomes" id="UP000503540">
    <property type="component" value="Chromosome"/>
</dbReference>
<dbReference type="RefSeq" id="WP_167472882.1">
    <property type="nucleotide sequence ID" value="NZ_CP046172.1"/>
</dbReference>
<dbReference type="KEGG" id="nah:F5544_09650"/>
<evidence type="ECO:0000313" key="1">
    <source>
        <dbReference type="EMBL" id="QIS09830.1"/>
    </source>
</evidence>